<dbReference type="InterPro" id="IPR029063">
    <property type="entry name" value="SAM-dependent_MTases_sf"/>
</dbReference>
<dbReference type="OrthoDB" id="9791944at2"/>
<dbReference type="Pfam" id="PF13489">
    <property type="entry name" value="Methyltransf_23"/>
    <property type="match status" value="1"/>
</dbReference>
<evidence type="ECO:0000313" key="2">
    <source>
        <dbReference type="Proteomes" id="UP000187012"/>
    </source>
</evidence>
<protein>
    <submittedName>
        <fullName evidence="1">Uncharacterized protein</fullName>
    </submittedName>
</protein>
<name>A0A1N7S1E3_9BURK</name>
<organism evidence="1 2">
    <name type="scientific">Paraburkholderia ribeironis</name>
    <dbReference type="NCBI Taxonomy" id="1247936"/>
    <lineage>
        <taxon>Bacteria</taxon>
        <taxon>Pseudomonadati</taxon>
        <taxon>Pseudomonadota</taxon>
        <taxon>Betaproteobacteria</taxon>
        <taxon>Burkholderiales</taxon>
        <taxon>Burkholderiaceae</taxon>
        <taxon>Paraburkholderia</taxon>
    </lineage>
</organism>
<dbReference type="RefSeq" id="WP_094780165.1">
    <property type="nucleotide sequence ID" value="NZ_CYGX02000028.1"/>
</dbReference>
<gene>
    <name evidence="1" type="ORF">BN2475_280049</name>
</gene>
<dbReference type="AlphaFoldDB" id="A0A1N7S1E3"/>
<dbReference type="EMBL" id="CYGX02000028">
    <property type="protein sequence ID" value="SIT41166.1"/>
    <property type="molecule type" value="Genomic_DNA"/>
</dbReference>
<accession>A0A1N7S1E3</accession>
<dbReference type="SUPFAM" id="SSF53335">
    <property type="entry name" value="S-adenosyl-L-methionine-dependent methyltransferases"/>
    <property type="match status" value="1"/>
</dbReference>
<keyword evidence="2" id="KW-1185">Reference proteome</keyword>
<proteinExistence type="predicted"/>
<dbReference type="STRING" id="1247936.BN2475_280049"/>
<evidence type="ECO:0000313" key="1">
    <source>
        <dbReference type="EMBL" id="SIT41166.1"/>
    </source>
</evidence>
<dbReference type="Proteomes" id="UP000187012">
    <property type="component" value="Unassembled WGS sequence"/>
</dbReference>
<dbReference type="Gene3D" id="3.40.50.150">
    <property type="entry name" value="Vaccinia Virus protein VP39"/>
    <property type="match status" value="1"/>
</dbReference>
<sequence>MSLQQMCVSPTDSPCKCCGEISRLCGVVDFSRCGADHAAGKKVEPYSGVPIYYYRCDQCGFAFTRAFDNWTPKDFAQHIYNADYERHDPDYKGARPTSNANLIAGSFPEMAHGKMLDFGSGLGLLEHELRARGFSQVTSYDPYTANENASALSEKYQTVVAFEVFEHHPDPHALMDMMVRFLEEDGAILFSTLTVPEDIVETGIDKWWYCAPRNGHISFFTSRSIATIAARHGLKAGSFNEGTHFFYRHDLPPWATRFTHTLCSC</sequence>
<reference evidence="1 2" key="1">
    <citation type="submission" date="2016-12" db="EMBL/GenBank/DDBJ databases">
        <authorList>
            <person name="Song W.-J."/>
            <person name="Kurnit D.M."/>
        </authorList>
    </citation>
    <scope>NUCLEOTIDE SEQUENCE [LARGE SCALE GENOMIC DNA]</scope>
    <source>
        <strain evidence="1 2">STM7296</strain>
    </source>
</reference>